<proteinExistence type="predicted"/>
<sequence length="272" mass="31305">MTFKQALDRNDVKDLYGTIMKYCSKKLESRLKKLRNDIVNEEGKIDDEYIQSFLDYAKNKKINADDIYNDKKKSAISRVCSEYYHTAKSDPTFPKKFLGHIKKVGSYIGSLMNITNCKTCLKDYVIRSKLEVIYGGVGKQLECENVSHIYLHAELNVLTKIMNIDKERKFIAVSKRCCYLCESYIRFAQSKGHNIAFSGSHKKLYHGWKLPDTFKKEFMSDALFELDQIIEREIESHTSTSANSDSGAESGSDNLNYDGIEFVDTLDDTFDF</sequence>
<evidence type="ECO:0000313" key="2">
    <source>
        <dbReference type="EMBL" id="CAI2187394.1"/>
    </source>
</evidence>
<evidence type="ECO:0000313" key="3">
    <source>
        <dbReference type="Proteomes" id="UP001153678"/>
    </source>
</evidence>
<keyword evidence="1" id="KW-0175">Coiled coil</keyword>
<evidence type="ECO:0000256" key="1">
    <source>
        <dbReference type="SAM" id="Coils"/>
    </source>
</evidence>
<gene>
    <name evidence="2" type="ORF">FWILDA_LOCUS13059</name>
</gene>
<accession>A0A9W4SZP3</accession>
<keyword evidence="3" id="KW-1185">Reference proteome</keyword>
<feature type="coiled-coil region" evidence="1">
    <location>
        <begin position="24"/>
        <end position="51"/>
    </location>
</feature>
<dbReference type="EMBL" id="CAMKVN010004610">
    <property type="protein sequence ID" value="CAI2187394.1"/>
    <property type="molecule type" value="Genomic_DNA"/>
</dbReference>
<comment type="caution">
    <text evidence="2">The sequence shown here is derived from an EMBL/GenBank/DDBJ whole genome shotgun (WGS) entry which is preliminary data.</text>
</comment>
<dbReference type="InterPro" id="IPR027796">
    <property type="entry name" value="OTT_1508_deam-like"/>
</dbReference>
<dbReference type="OrthoDB" id="2419611at2759"/>
<name>A0A9W4SZP3_9GLOM</name>
<protein>
    <submittedName>
        <fullName evidence="2">16984_t:CDS:1</fullName>
    </submittedName>
</protein>
<organism evidence="2 3">
    <name type="scientific">Funneliformis geosporum</name>
    <dbReference type="NCBI Taxonomy" id="1117311"/>
    <lineage>
        <taxon>Eukaryota</taxon>
        <taxon>Fungi</taxon>
        <taxon>Fungi incertae sedis</taxon>
        <taxon>Mucoromycota</taxon>
        <taxon>Glomeromycotina</taxon>
        <taxon>Glomeromycetes</taxon>
        <taxon>Glomerales</taxon>
        <taxon>Glomeraceae</taxon>
        <taxon>Funneliformis</taxon>
    </lineage>
</organism>
<dbReference type="Pfam" id="PF14441">
    <property type="entry name" value="OTT_1508_deam"/>
    <property type="match status" value="1"/>
</dbReference>
<dbReference type="AlphaFoldDB" id="A0A9W4SZP3"/>
<dbReference type="Proteomes" id="UP001153678">
    <property type="component" value="Unassembled WGS sequence"/>
</dbReference>
<reference evidence="2" key="1">
    <citation type="submission" date="2022-08" db="EMBL/GenBank/DDBJ databases">
        <authorList>
            <person name="Kallberg Y."/>
            <person name="Tangrot J."/>
            <person name="Rosling A."/>
        </authorList>
    </citation>
    <scope>NUCLEOTIDE SEQUENCE</scope>
    <source>
        <strain evidence="2">Wild A</strain>
    </source>
</reference>